<dbReference type="InterPro" id="IPR036163">
    <property type="entry name" value="HMA_dom_sf"/>
</dbReference>
<evidence type="ECO:0000313" key="8">
    <source>
        <dbReference type="EnsemblPlants" id="QL12p022735:mrna"/>
    </source>
</evidence>
<dbReference type="Gene3D" id="3.30.70.100">
    <property type="match status" value="1"/>
</dbReference>
<evidence type="ECO:0000256" key="6">
    <source>
        <dbReference type="SAM" id="MobiDB-lite"/>
    </source>
</evidence>
<evidence type="ECO:0000313" key="9">
    <source>
        <dbReference type="Proteomes" id="UP000594261"/>
    </source>
</evidence>
<evidence type="ECO:0000256" key="2">
    <source>
        <dbReference type="ARBA" id="ARBA00022723"/>
    </source>
</evidence>
<dbReference type="InterPro" id="IPR006121">
    <property type="entry name" value="HMA_dom"/>
</dbReference>
<dbReference type="Gramene" id="QL12p022735:mrna">
    <property type="protein sequence ID" value="QL12p022735:mrna"/>
    <property type="gene ID" value="QL12p022735"/>
</dbReference>
<keyword evidence="3" id="KW-0449">Lipoprotein</keyword>
<accession>A0A7N2N298</accession>
<evidence type="ECO:0000256" key="5">
    <source>
        <dbReference type="ARBA" id="ARBA00024045"/>
    </source>
</evidence>
<feature type="region of interest" description="Disordered" evidence="6">
    <location>
        <begin position="200"/>
        <end position="295"/>
    </location>
</feature>
<dbReference type="Proteomes" id="UP000594261">
    <property type="component" value="Chromosome 12"/>
</dbReference>
<reference evidence="8" key="2">
    <citation type="submission" date="2021-01" db="UniProtKB">
        <authorList>
            <consortium name="EnsemblPlants"/>
        </authorList>
    </citation>
    <scope>IDENTIFICATION</scope>
</reference>
<dbReference type="EMBL" id="LRBV02000012">
    <property type="status" value="NOT_ANNOTATED_CDS"/>
    <property type="molecule type" value="Genomic_DNA"/>
</dbReference>
<dbReference type="Pfam" id="PF00403">
    <property type="entry name" value="HMA"/>
    <property type="match status" value="1"/>
</dbReference>
<dbReference type="SUPFAM" id="SSF55008">
    <property type="entry name" value="HMA, heavy metal-associated domain"/>
    <property type="match status" value="1"/>
</dbReference>
<dbReference type="PANTHER" id="PTHR45868:SF13">
    <property type="entry name" value="HMA DOMAIN-CONTAINING PROTEIN"/>
    <property type="match status" value="1"/>
</dbReference>
<dbReference type="GO" id="GO:0046872">
    <property type="term" value="F:metal ion binding"/>
    <property type="evidence" value="ECO:0007669"/>
    <property type="project" value="UniProtKB-KW"/>
</dbReference>
<dbReference type="AlphaFoldDB" id="A0A7N2N298"/>
<dbReference type="InParanoid" id="A0A7N2N298"/>
<feature type="compositionally biased region" description="Basic residues" evidence="6">
    <location>
        <begin position="230"/>
        <end position="251"/>
    </location>
</feature>
<keyword evidence="1" id="KW-0488">Methylation</keyword>
<dbReference type="EnsemblPlants" id="QL12p022735:mrna">
    <property type="protein sequence ID" value="QL12p022735:mrna"/>
    <property type="gene ID" value="QL12p022735"/>
</dbReference>
<feature type="compositionally biased region" description="Acidic residues" evidence="6">
    <location>
        <begin position="205"/>
        <end position="221"/>
    </location>
</feature>
<sequence>MAVSGKASEGTPLLWDGVLELMKATQKRNKLLWTILFHLNWHFDLGKRVQDFQIVHISLNLYSAKTFLFAELFLCHLQNNSLSHPSISLLGFLRHILKFFSMEANRPVGSACVLKVNINCCKACPGKLRKKLQKVYGVSSIYIDVKQGLVKVTGNIEPTKVVEAIKKIGRKAELLSYEKDPPVAQEKLNHLFTEIHNNHIADSDSNFDDDDDDEDDSDDLHDENCEYAHHNNHKTKPRHDHGPNGHHQHHHNVNDQRETRGTPLHHHHVNGRRETRGTPLRGATKGYGYGLPRPPPARPPYGYPAMPPPARPPYGYPAMPPPARPPYGYLAMPPYGYQGYHHQQGMYARPLPPPPPPAAYYDHQYRPMMQKPRVAPPLPPYGSCYTRDAPVGNSVFHYFSDDNTKGCSIM</sequence>
<dbReference type="FunCoup" id="A0A7N2N298">
    <property type="interactions" value="14"/>
</dbReference>
<reference evidence="8 9" key="1">
    <citation type="journal article" date="2016" name="G3 (Bethesda)">
        <title>First Draft Assembly and Annotation of the Genome of a California Endemic Oak Quercus lobata Nee (Fagaceae).</title>
        <authorList>
            <person name="Sork V.L."/>
            <person name="Fitz-Gibbon S.T."/>
            <person name="Puiu D."/>
            <person name="Crepeau M."/>
            <person name="Gugger P.F."/>
            <person name="Sherman R."/>
            <person name="Stevens K."/>
            <person name="Langley C.H."/>
            <person name="Pellegrini M."/>
            <person name="Salzberg S.L."/>
        </authorList>
    </citation>
    <scope>NUCLEOTIDE SEQUENCE [LARGE SCALE GENOMIC DNA]</scope>
    <source>
        <strain evidence="8 9">cv. SW786</strain>
    </source>
</reference>
<evidence type="ECO:0000256" key="1">
    <source>
        <dbReference type="ARBA" id="ARBA00022481"/>
    </source>
</evidence>
<keyword evidence="9" id="KW-1185">Reference proteome</keyword>
<dbReference type="PANTHER" id="PTHR45868">
    <property type="entry name" value="HEAVY METAL-ASSOCIATED ISOPRENYLATED PLANT PROTEIN 33-RELATED"/>
    <property type="match status" value="1"/>
</dbReference>
<feature type="domain" description="HMA" evidence="7">
    <location>
        <begin position="109"/>
        <end position="173"/>
    </location>
</feature>
<comment type="similarity">
    <text evidence="5">Belongs to the HIPP family.</text>
</comment>
<evidence type="ECO:0000256" key="3">
    <source>
        <dbReference type="ARBA" id="ARBA00023288"/>
    </source>
</evidence>
<keyword evidence="4" id="KW-0636">Prenylation</keyword>
<protein>
    <recommendedName>
        <fullName evidence="7">HMA domain-containing protein</fullName>
    </recommendedName>
</protein>
<proteinExistence type="inferred from homology"/>
<organism evidence="8 9">
    <name type="scientific">Quercus lobata</name>
    <name type="common">Valley oak</name>
    <dbReference type="NCBI Taxonomy" id="97700"/>
    <lineage>
        <taxon>Eukaryota</taxon>
        <taxon>Viridiplantae</taxon>
        <taxon>Streptophyta</taxon>
        <taxon>Embryophyta</taxon>
        <taxon>Tracheophyta</taxon>
        <taxon>Spermatophyta</taxon>
        <taxon>Magnoliopsida</taxon>
        <taxon>eudicotyledons</taxon>
        <taxon>Gunneridae</taxon>
        <taxon>Pentapetalae</taxon>
        <taxon>rosids</taxon>
        <taxon>fabids</taxon>
        <taxon>Fagales</taxon>
        <taxon>Fagaceae</taxon>
        <taxon>Quercus</taxon>
    </lineage>
</organism>
<evidence type="ECO:0000256" key="4">
    <source>
        <dbReference type="ARBA" id="ARBA00023289"/>
    </source>
</evidence>
<dbReference type="PROSITE" id="PS50846">
    <property type="entry name" value="HMA_2"/>
    <property type="match status" value="1"/>
</dbReference>
<keyword evidence="2" id="KW-0479">Metal-binding</keyword>
<name>A0A7N2N298_QUELO</name>
<evidence type="ECO:0000259" key="7">
    <source>
        <dbReference type="PROSITE" id="PS50846"/>
    </source>
</evidence>
<dbReference type="CDD" id="cd00371">
    <property type="entry name" value="HMA"/>
    <property type="match status" value="1"/>
</dbReference>